<keyword evidence="3" id="KW-1185">Reference proteome</keyword>
<dbReference type="Pfam" id="PF08885">
    <property type="entry name" value="GSCFA"/>
    <property type="match status" value="1"/>
</dbReference>
<reference evidence="2 3" key="1">
    <citation type="submission" date="2019-08" db="EMBL/GenBank/DDBJ databases">
        <title>Genome of Luteibaculum oceani JCM 18817.</title>
        <authorList>
            <person name="Bowman J.P."/>
        </authorList>
    </citation>
    <scope>NUCLEOTIDE SEQUENCE [LARGE SCALE GENOMIC DNA]</scope>
    <source>
        <strain evidence="2 3">JCM 18817</strain>
    </source>
</reference>
<accession>A0A5C6UXU0</accession>
<evidence type="ECO:0000313" key="3">
    <source>
        <dbReference type="Proteomes" id="UP000321168"/>
    </source>
</evidence>
<dbReference type="RefSeq" id="WP_147014949.1">
    <property type="nucleotide sequence ID" value="NZ_VORB01000008.1"/>
</dbReference>
<name>A0A5C6UXU0_9FLAO</name>
<sequence>MKFRSNFDFQYPGSPLGYTSSIDLMGSCFTERIGTKLHQARFDVENGHFGTLFNPVSIFQLIEIALDDIPFSPELICEKDGSFVHYLSHSQINGAKPEDLLANLNSARSNLKKRLLAADKLVLTFGSAFAYRLISSGVLVANCHKQANGNFKKELLSVNFIVEQGIGVLSKLKELNPKLEIIITVSPVKHLRDGVVNNKLSKSILRLVCHELESAIKGVCYLPVLEWVEDDLRDYRFYGADLAHPNEMAEQYIWEQFLSSCFTVETIQQIGQVFRLNGKIAALSKTAIQKYEKEINTVNTWVARPFSLTEN</sequence>
<dbReference type="InterPro" id="IPR014982">
    <property type="entry name" value="GSCFA"/>
</dbReference>
<protein>
    <submittedName>
        <fullName evidence="2">GSCFA domain-containing protein</fullName>
    </submittedName>
</protein>
<comment type="caution">
    <text evidence="2">The sequence shown here is derived from an EMBL/GenBank/DDBJ whole genome shotgun (WGS) entry which is preliminary data.</text>
</comment>
<dbReference type="Proteomes" id="UP000321168">
    <property type="component" value="Unassembled WGS sequence"/>
</dbReference>
<evidence type="ECO:0000313" key="2">
    <source>
        <dbReference type="EMBL" id="TXC77061.1"/>
    </source>
</evidence>
<organism evidence="2 3">
    <name type="scientific">Luteibaculum oceani</name>
    <dbReference type="NCBI Taxonomy" id="1294296"/>
    <lineage>
        <taxon>Bacteria</taxon>
        <taxon>Pseudomonadati</taxon>
        <taxon>Bacteroidota</taxon>
        <taxon>Flavobacteriia</taxon>
        <taxon>Flavobacteriales</taxon>
        <taxon>Luteibaculaceae</taxon>
        <taxon>Luteibaculum</taxon>
    </lineage>
</organism>
<gene>
    <name evidence="2" type="ORF">FRX97_09360</name>
</gene>
<proteinExistence type="predicted"/>
<feature type="domain" description="GSCFA" evidence="1">
    <location>
        <begin position="23"/>
        <end position="257"/>
    </location>
</feature>
<evidence type="ECO:0000259" key="1">
    <source>
        <dbReference type="Pfam" id="PF08885"/>
    </source>
</evidence>
<dbReference type="EMBL" id="VORB01000008">
    <property type="protein sequence ID" value="TXC77061.1"/>
    <property type="molecule type" value="Genomic_DNA"/>
</dbReference>
<dbReference type="AlphaFoldDB" id="A0A5C6UXU0"/>
<dbReference type="OrthoDB" id="9807687at2"/>